<dbReference type="AlphaFoldDB" id="A0A150XE14"/>
<keyword evidence="2" id="KW-1185">Reference proteome</keyword>
<dbReference type="Proteomes" id="UP000075615">
    <property type="component" value="Unassembled WGS sequence"/>
</dbReference>
<evidence type="ECO:0000313" key="1">
    <source>
        <dbReference type="EMBL" id="KYG76989.1"/>
    </source>
</evidence>
<comment type="caution">
    <text evidence="1">The sequence shown here is derived from an EMBL/GenBank/DDBJ whole genome shotgun (WGS) entry which is preliminary data.</text>
</comment>
<dbReference type="RefSeq" id="WP_068415390.1">
    <property type="nucleotide sequence ID" value="NZ_LRDB01000015.1"/>
</dbReference>
<sequence length="83" mass="9252">MKNRKIIVSGVAFLMLCLVLISSHDLFSYRVGFDYKRSYDSSLNDGPNGNPIFCWIRNCTDDPGTDCTTPGSATQQCIELDPE</sequence>
<name>A0A150XE14_9BACT</name>
<evidence type="ECO:0000313" key="2">
    <source>
        <dbReference type="Proteomes" id="UP000075615"/>
    </source>
</evidence>
<dbReference type="STRING" id="296218.AWN68_18375"/>
<gene>
    <name evidence="1" type="ORF">AWN68_18375</name>
</gene>
<accession>A0A150XE14</accession>
<organism evidence="1 2">
    <name type="scientific">Roseivirga echinicomitans</name>
    <dbReference type="NCBI Taxonomy" id="296218"/>
    <lineage>
        <taxon>Bacteria</taxon>
        <taxon>Pseudomonadati</taxon>
        <taxon>Bacteroidota</taxon>
        <taxon>Cytophagia</taxon>
        <taxon>Cytophagales</taxon>
        <taxon>Roseivirgaceae</taxon>
        <taxon>Roseivirga</taxon>
    </lineage>
</organism>
<dbReference type="EMBL" id="LRDB01000015">
    <property type="protein sequence ID" value="KYG76989.1"/>
    <property type="molecule type" value="Genomic_DNA"/>
</dbReference>
<proteinExistence type="predicted"/>
<protein>
    <submittedName>
        <fullName evidence="1">Uncharacterized protein</fullName>
    </submittedName>
</protein>
<reference evidence="1 2" key="1">
    <citation type="submission" date="2016-01" db="EMBL/GenBank/DDBJ databases">
        <title>Genome sequencing of Roseivirga echinicomitans KMM 6058.</title>
        <authorList>
            <person name="Selvaratnam C."/>
            <person name="Thevarajoo S."/>
            <person name="Goh K.M."/>
            <person name="Ee R."/>
            <person name="Chan K.-G."/>
            <person name="Chong C.S."/>
        </authorList>
    </citation>
    <scope>NUCLEOTIDE SEQUENCE [LARGE SCALE GENOMIC DNA]</scope>
    <source>
        <strain evidence="1 2">KMM 6058</strain>
    </source>
</reference>